<evidence type="ECO:0000313" key="1">
    <source>
        <dbReference type="EMBL" id="KXU37934.1"/>
    </source>
</evidence>
<comment type="caution">
    <text evidence="1">The sequence shown here is derived from an EMBL/GenBank/DDBJ whole genome shotgun (WGS) entry which is preliminary data.</text>
</comment>
<protein>
    <submittedName>
        <fullName evidence="1">Uncharacterized protein</fullName>
    </submittedName>
</protein>
<sequence length="125" mass="13623">MREEEGRLHGEIARLQLELRAVEKARVGLMRGCGGAAVGRLRAPRGYLPRRILAVVGKASEALPRAEIIEGLRAEGYEYTLAPEAITRELVALTRAGKLKRIGSDNAARYEAVSRVGLIRSCAQT</sequence>
<name>A0A139STU6_9BACT</name>
<proteinExistence type="predicted"/>
<organism evidence="1 2">
    <name type="scientific">Cephaloticoccus capnophilus</name>
    <dbReference type="NCBI Taxonomy" id="1548208"/>
    <lineage>
        <taxon>Bacteria</taxon>
        <taxon>Pseudomonadati</taxon>
        <taxon>Verrucomicrobiota</taxon>
        <taxon>Opitutia</taxon>
        <taxon>Opitutales</taxon>
        <taxon>Opitutaceae</taxon>
        <taxon>Cephaloticoccus</taxon>
    </lineage>
</organism>
<reference evidence="1 2" key="1">
    <citation type="submission" date="2016-02" db="EMBL/GenBank/DDBJ databases">
        <authorList>
            <person name="Wen L."/>
            <person name="He K."/>
            <person name="Yang H."/>
        </authorList>
    </citation>
    <scope>NUCLEOTIDE SEQUENCE [LARGE SCALE GENOMIC DNA]</scope>
    <source>
        <strain evidence="1 2">CV41</strain>
    </source>
</reference>
<dbReference type="Proteomes" id="UP000071392">
    <property type="component" value="Unassembled WGS sequence"/>
</dbReference>
<gene>
    <name evidence="1" type="ORF">AXK12_00795</name>
</gene>
<dbReference type="EMBL" id="LSZP01000003">
    <property type="protein sequence ID" value="KXU37934.1"/>
    <property type="molecule type" value="Genomic_DNA"/>
</dbReference>
<dbReference type="AlphaFoldDB" id="A0A139STU6"/>
<evidence type="ECO:0000313" key="2">
    <source>
        <dbReference type="Proteomes" id="UP000071392"/>
    </source>
</evidence>
<accession>A0A139STU6</accession>
<keyword evidence="2" id="KW-1185">Reference proteome</keyword>